<dbReference type="InterPro" id="IPR023614">
    <property type="entry name" value="Porin_dom_sf"/>
</dbReference>
<evidence type="ECO:0000313" key="1">
    <source>
        <dbReference type="EMBL" id="VFU15530.1"/>
    </source>
</evidence>
<accession>A0A485M1X1</accession>
<dbReference type="SUPFAM" id="SSF56935">
    <property type="entry name" value="Porins"/>
    <property type="match status" value="1"/>
</dbReference>
<dbReference type="EMBL" id="CAADRM010000106">
    <property type="protein sequence ID" value="VFU15530.1"/>
    <property type="molecule type" value="Genomic_DNA"/>
</dbReference>
<name>A0A485M1X1_9ZZZZ</name>
<protein>
    <recommendedName>
        <fullName evidence="2">Alginate export domain-containing protein</fullName>
    </recommendedName>
</protein>
<reference evidence="1" key="1">
    <citation type="submission" date="2019-03" db="EMBL/GenBank/DDBJ databases">
        <authorList>
            <person name="Hao L."/>
        </authorList>
    </citation>
    <scope>NUCLEOTIDE SEQUENCE</scope>
</reference>
<sequence>MKSAVKIMFLSALFAMCCISGNIRAYEYHGVDIGGFISQGYLQSTDNNFFAETEDGTSQFNEAGINFSAEVSDRLRLGVQFLSRDLGTIGNNEVILDWAIADYHFRDWLGLTVGNMKFVHGLYNETRDLDMVRTFILLPQSVYIEAWREAISSIQGAGLYGDIGLSDMGSLSYDLQYGTVNLDSDKGAARLLEDQWPFQGMGLLVDVDRINVDYTYAASIRWITNLEGLILGGSTWGYQFEADATTLLDTTNPTAAALLQNNPGFVDLVGPLNAYGARFMLSPSEFGVEAVSYTASMEFMWRNLVFAAEYMRTTYNIEFRNSPLFNTLEPVLRNNGVAVQDGTIEVDQFSSVGYYTSLAYRFTPWFELGTYYSVYYPNEDDKDGKDRVAKGLDAQDHRGWLKDIALTTRFDVNENWIIKLEAHKMDGSAILLGADNPVPEDPGEDRYEEDWYLFAAKMTFHF</sequence>
<dbReference type="Gene3D" id="2.40.160.10">
    <property type="entry name" value="Porin"/>
    <property type="match status" value="1"/>
</dbReference>
<dbReference type="AlphaFoldDB" id="A0A485M1X1"/>
<gene>
    <name evidence="1" type="ORF">SCFA_420007</name>
</gene>
<proteinExistence type="predicted"/>
<organism evidence="1">
    <name type="scientific">anaerobic digester metagenome</name>
    <dbReference type="NCBI Taxonomy" id="1263854"/>
    <lineage>
        <taxon>unclassified sequences</taxon>
        <taxon>metagenomes</taxon>
        <taxon>ecological metagenomes</taxon>
    </lineage>
</organism>
<evidence type="ECO:0008006" key="2">
    <source>
        <dbReference type="Google" id="ProtNLM"/>
    </source>
</evidence>